<name>A0A8J3K8I1_9ACTN</name>
<dbReference type="AlphaFoldDB" id="A0A8J3K8I1"/>
<sequence>MADSAAAAAPQTRYPTGVSRLRLAIEPFGRVGFRVDVYADEVELTSLAAGCGVDPHRLLVPDNLLLAGAEPRTVPFARCGACHVPGCYDTEVTVSGEADLVHWDFSGRGVPGGRVSFAADQYHSEAVRAAADHSWETPERTACRLVLTGTDRDHLRTYGMRLDFLTGHGEELMCSLVLGDDRHQVFVRTPWQGRSPQKVAAEMCAALHDEPWRWTASWHPIRHGLRRPKIAGPAWIREHW</sequence>
<evidence type="ECO:0000313" key="1">
    <source>
        <dbReference type="EMBL" id="GIF98631.1"/>
    </source>
</evidence>
<gene>
    <name evidence="1" type="ORF">Cci01nite_37250</name>
</gene>
<comment type="caution">
    <text evidence="1">The sequence shown here is derived from an EMBL/GenBank/DDBJ whole genome shotgun (WGS) entry which is preliminary data.</text>
</comment>
<protein>
    <submittedName>
        <fullName evidence="1">Uncharacterized protein</fullName>
    </submittedName>
</protein>
<dbReference type="Proteomes" id="UP000659904">
    <property type="component" value="Unassembled WGS sequence"/>
</dbReference>
<organism evidence="1 2">
    <name type="scientific">Catellatospora citrea</name>
    <dbReference type="NCBI Taxonomy" id="53366"/>
    <lineage>
        <taxon>Bacteria</taxon>
        <taxon>Bacillati</taxon>
        <taxon>Actinomycetota</taxon>
        <taxon>Actinomycetes</taxon>
        <taxon>Micromonosporales</taxon>
        <taxon>Micromonosporaceae</taxon>
        <taxon>Catellatospora</taxon>
    </lineage>
</organism>
<dbReference type="RefSeq" id="WP_120315721.1">
    <property type="nucleotide sequence ID" value="NZ_BONH01000016.1"/>
</dbReference>
<reference evidence="1 2" key="1">
    <citation type="submission" date="2021-01" db="EMBL/GenBank/DDBJ databases">
        <title>Whole genome shotgun sequence of Catellatospora citrea NBRC 14495.</title>
        <authorList>
            <person name="Komaki H."/>
            <person name="Tamura T."/>
        </authorList>
    </citation>
    <scope>NUCLEOTIDE SEQUENCE [LARGE SCALE GENOMIC DNA]</scope>
    <source>
        <strain evidence="1 2">NBRC 14495</strain>
    </source>
</reference>
<proteinExistence type="predicted"/>
<keyword evidence="2" id="KW-1185">Reference proteome</keyword>
<accession>A0A8J3K8I1</accession>
<evidence type="ECO:0000313" key="2">
    <source>
        <dbReference type="Proteomes" id="UP000659904"/>
    </source>
</evidence>
<dbReference type="EMBL" id="BONH01000016">
    <property type="protein sequence ID" value="GIF98631.1"/>
    <property type="molecule type" value="Genomic_DNA"/>
</dbReference>